<reference evidence="1" key="1">
    <citation type="submission" date="2022-04" db="EMBL/GenBank/DDBJ databases">
        <title>Genome of the entomopathogenic fungus Entomophthora muscae.</title>
        <authorList>
            <person name="Elya C."/>
            <person name="Lovett B.R."/>
            <person name="Lee E."/>
            <person name="Macias A.M."/>
            <person name="Hajek A.E."/>
            <person name="De Bivort B.L."/>
            <person name="Kasson M.T."/>
            <person name="De Fine Licht H.H."/>
            <person name="Stajich J.E."/>
        </authorList>
    </citation>
    <scope>NUCLEOTIDE SEQUENCE</scope>
    <source>
        <strain evidence="1">Berkeley</strain>
    </source>
</reference>
<protein>
    <submittedName>
        <fullName evidence="1">Uncharacterized protein</fullName>
    </submittedName>
</protein>
<dbReference type="EMBL" id="QTSX02001495">
    <property type="protein sequence ID" value="KAJ9081149.1"/>
    <property type="molecule type" value="Genomic_DNA"/>
</dbReference>
<accession>A0ACC2U2V5</accession>
<dbReference type="Proteomes" id="UP001165960">
    <property type="component" value="Unassembled WGS sequence"/>
</dbReference>
<sequence>MHKLREPSFVQLRISVRLILELTLSELVDAVFSFSKKQGPSKLLSVEFIPFWFKIPGALMMPGVEEAQRIELSSSCSTRIGIVLSAAANGEALNPYVIFPSQPDDTFSKYVASVDSEILTCGLQPNAFLDFQQFYNWTQTVFRPFALPKRKPHRVVVSEHYENAASLCKRQFDKCQAKATMIPEHVLRLIHPLHLAIIDRFAEEMETKWESWIQERLVYSCITAFPVFSTAAPHLPQLCMEENSSNSSDYSPKIHPTPDFCSPYLTPVSLCTLKELGETSTSHCGARSEELEDVKDSEYCFQKPQAKSTIRSLDLEIKLAFSGEEFLATLSLPHATIMEWILHAWKQVATADAIMESFKKCHFI</sequence>
<evidence type="ECO:0000313" key="1">
    <source>
        <dbReference type="EMBL" id="KAJ9081149.1"/>
    </source>
</evidence>
<name>A0ACC2U2V5_9FUNG</name>
<keyword evidence="2" id="KW-1185">Reference proteome</keyword>
<organism evidence="1 2">
    <name type="scientific">Entomophthora muscae</name>
    <dbReference type="NCBI Taxonomy" id="34485"/>
    <lineage>
        <taxon>Eukaryota</taxon>
        <taxon>Fungi</taxon>
        <taxon>Fungi incertae sedis</taxon>
        <taxon>Zoopagomycota</taxon>
        <taxon>Entomophthoromycotina</taxon>
        <taxon>Entomophthoromycetes</taxon>
        <taxon>Entomophthorales</taxon>
        <taxon>Entomophthoraceae</taxon>
        <taxon>Entomophthora</taxon>
    </lineage>
</organism>
<proteinExistence type="predicted"/>
<gene>
    <name evidence="1" type="ORF">DSO57_1017697</name>
</gene>
<evidence type="ECO:0000313" key="2">
    <source>
        <dbReference type="Proteomes" id="UP001165960"/>
    </source>
</evidence>
<comment type="caution">
    <text evidence="1">The sequence shown here is derived from an EMBL/GenBank/DDBJ whole genome shotgun (WGS) entry which is preliminary data.</text>
</comment>